<dbReference type="Proteomes" id="UP000218366">
    <property type="component" value="Unassembled WGS sequence"/>
</dbReference>
<evidence type="ECO:0000259" key="2">
    <source>
        <dbReference type="Pfam" id="PF13439"/>
    </source>
</evidence>
<reference evidence="3 4" key="1">
    <citation type="submission" date="2017-09" db="EMBL/GenBank/DDBJ databases">
        <title>Sphingomonas spermidinifaciens 9NM-10, whole genome shotgun sequence.</title>
        <authorList>
            <person name="Feng G."/>
            <person name="Zhu H."/>
        </authorList>
    </citation>
    <scope>NUCLEOTIDE SEQUENCE [LARGE SCALE GENOMIC DNA]</scope>
    <source>
        <strain evidence="3 4">9NM-10</strain>
    </source>
</reference>
<protein>
    <recommendedName>
        <fullName evidence="5">Glycosyl transferase family 1</fullName>
    </recommendedName>
</protein>
<evidence type="ECO:0000259" key="1">
    <source>
        <dbReference type="Pfam" id="PF00534"/>
    </source>
</evidence>
<feature type="domain" description="Glycosyl transferase family 1" evidence="1">
    <location>
        <begin position="190"/>
        <end position="350"/>
    </location>
</feature>
<dbReference type="Pfam" id="PF00534">
    <property type="entry name" value="Glycos_transf_1"/>
    <property type="match status" value="1"/>
</dbReference>
<evidence type="ECO:0000313" key="4">
    <source>
        <dbReference type="Proteomes" id="UP000218366"/>
    </source>
</evidence>
<dbReference type="AlphaFoldDB" id="A0A2A4B1W3"/>
<dbReference type="SUPFAM" id="SSF53756">
    <property type="entry name" value="UDP-Glycosyltransferase/glycogen phosphorylase"/>
    <property type="match status" value="1"/>
</dbReference>
<evidence type="ECO:0008006" key="5">
    <source>
        <dbReference type="Google" id="ProtNLM"/>
    </source>
</evidence>
<dbReference type="InterPro" id="IPR028098">
    <property type="entry name" value="Glyco_trans_4-like_N"/>
</dbReference>
<evidence type="ECO:0000313" key="3">
    <source>
        <dbReference type="EMBL" id="PCD01728.1"/>
    </source>
</evidence>
<dbReference type="EMBL" id="NWMW01000003">
    <property type="protein sequence ID" value="PCD01728.1"/>
    <property type="molecule type" value="Genomic_DNA"/>
</dbReference>
<feature type="domain" description="Glycosyltransferase subfamily 4-like N-terminal" evidence="2">
    <location>
        <begin position="15"/>
        <end position="149"/>
    </location>
</feature>
<proteinExistence type="predicted"/>
<dbReference type="Gene3D" id="3.40.50.2000">
    <property type="entry name" value="Glycogen Phosphorylase B"/>
    <property type="match status" value="2"/>
</dbReference>
<dbReference type="GO" id="GO:0016757">
    <property type="term" value="F:glycosyltransferase activity"/>
    <property type="evidence" value="ECO:0007669"/>
    <property type="project" value="InterPro"/>
</dbReference>
<name>A0A2A4B1W3_9SPHN</name>
<sequence>MARILIVGKFYPPFMGGIEEVTQTVAEKAAERHDVTVLVNNHEPGSKREMMNGVKVLRQHAVVNYKAQPISLRMFRGIDLAQFDLVNFHSPNPYVNALFVLRRALRGGPPVVVTHHMDIYGRKALRAISLPFIRHLIRSATSVIITSHKNLLVSNDLPRDAHYEVVPLGLKREAFDPDDALRAEARQWRAGLSGDAPLVGFVGRIARYKGLDVLMRALSKLDGVHAAIGGGGEYLAATKQAAIDAGVADRVHFVGRIDHRTKLKLLCSIDAFVFPSTEITEAFGLSQCEAMLCGTPVVASDLPTGVSDVSIDGKTALCVPPGDSDALAGAIRTIITDRALADRLAAAGRAHVLENMTSDIMAARTLDVFERAMARQAKAA</sequence>
<dbReference type="InterPro" id="IPR050194">
    <property type="entry name" value="Glycosyltransferase_grp1"/>
</dbReference>
<dbReference type="InterPro" id="IPR001296">
    <property type="entry name" value="Glyco_trans_1"/>
</dbReference>
<dbReference type="Pfam" id="PF13439">
    <property type="entry name" value="Glyco_transf_4"/>
    <property type="match status" value="1"/>
</dbReference>
<gene>
    <name evidence="3" type="ORF">COC42_16585</name>
</gene>
<organism evidence="3 4">
    <name type="scientific">Sphingomonas spermidinifaciens</name>
    <dbReference type="NCBI Taxonomy" id="1141889"/>
    <lineage>
        <taxon>Bacteria</taxon>
        <taxon>Pseudomonadati</taxon>
        <taxon>Pseudomonadota</taxon>
        <taxon>Alphaproteobacteria</taxon>
        <taxon>Sphingomonadales</taxon>
        <taxon>Sphingomonadaceae</taxon>
        <taxon>Sphingomonas</taxon>
    </lineage>
</organism>
<dbReference type="PANTHER" id="PTHR45947:SF3">
    <property type="entry name" value="SULFOQUINOVOSYL TRANSFERASE SQD2"/>
    <property type="match status" value="1"/>
</dbReference>
<dbReference type="PANTHER" id="PTHR45947">
    <property type="entry name" value="SULFOQUINOVOSYL TRANSFERASE SQD2"/>
    <property type="match status" value="1"/>
</dbReference>
<keyword evidence="4" id="KW-1185">Reference proteome</keyword>
<comment type="caution">
    <text evidence="3">The sequence shown here is derived from an EMBL/GenBank/DDBJ whole genome shotgun (WGS) entry which is preliminary data.</text>
</comment>
<accession>A0A2A4B1W3</accession>